<keyword evidence="9" id="KW-1185">Reference proteome</keyword>
<dbReference type="Pfam" id="PF06429">
    <property type="entry name" value="Flg_bbr_C"/>
    <property type="match status" value="1"/>
</dbReference>
<evidence type="ECO:0000256" key="1">
    <source>
        <dbReference type="ARBA" id="ARBA00004117"/>
    </source>
</evidence>
<dbReference type="PANTHER" id="PTHR30435:SF1">
    <property type="entry name" value="FLAGELLAR HOOK PROTEIN FLGE"/>
    <property type="match status" value="1"/>
</dbReference>
<organism evidence="8 9">
    <name type="scientific">Kozakia baliensis</name>
    <dbReference type="NCBI Taxonomy" id="153496"/>
    <lineage>
        <taxon>Bacteria</taxon>
        <taxon>Pseudomonadati</taxon>
        <taxon>Pseudomonadota</taxon>
        <taxon>Alphaproteobacteria</taxon>
        <taxon>Acetobacterales</taxon>
        <taxon>Acetobacteraceae</taxon>
        <taxon>Kozakia</taxon>
    </lineage>
</organism>
<keyword evidence="8" id="KW-0969">Cilium</keyword>
<dbReference type="GO" id="GO:0009425">
    <property type="term" value="C:bacterial-type flagellum basal body"/>
    <property type="evidence" value="ECO:0007669"/>
    <property type="project" value="UniProtKB-SubCell"/>
</dbReference>
<dbReference type="AlphaFoldDB" id="A0A1D8UW51"/>
<dbReference type="InterPro" id="IPR010930">
    <property type="entry name" value="Flg_bb/hook_C_dom"/>
</dbReference>
<name>A0A1D8UW51_9PROT</name>
<comment type="subcellular location">
    <subcellularLocation>
        <location evidence="1 4">Bacterial flagellum basal body</location>
    </subcellularLocation>
</comment>
<dbReference type="GO" id="GO:0005829">
    <property type="term" value="C:cytosol"/>
    <property type="evidence" value="ECO:0007669"/>
    <property type="project" value="TreeGrafter"/>
</dbReference>
<proteinExistence type="inferred from homology"/>
<dbReference type="InterPro" id="IPR020013">
    <property type="entry name" value="Flagellar_FlgE/F/G"/>
</dbReference>
<evidence type="ECO:0000259" key="5">
    <source>
        <dbReference type="Pfam" id="PF00460"/>
    </source>
</evidence>
<dbReference type="Pfam" id="PF22692">
    <property type="entry name" value="LlgE_F_G_D1"/>
    <property type="match status" value="1"/>
</dbReference>
<feature type="domain" description="Flagellar basal body rod protein N-terminal" evidence="5">
    <location>
        <begin position="9"/>
        <end position="37"/>
    </location>
</feature>
<evidence type="ECO:0000259" key="6">
    <source>
        <dbReference type="Pfam" id="PF06429"/>
    </source>
</evidence>
<dbReference type="RefSeq" id="WP_070403434.1">
    <property type="nucleotide sequence ID" value="NZ_BJVW01000005.1"/>
</dbReference>
<dbReference type="PANTHER" id="PTHR30435">
    <property type="entry name" value="FLAGELLAR PROTEIN"/>
    <property type="match status" value="1"/>
</dbReference>
<dbReference type="NCBIfam" id="NF004242">
    <property type="entry name" value="PRK05682.2-1"/>
    <property type="match status" value="1"/>
</dbReference>
<comment type="similarity">
    <text evidence="2 4">Belongs to the flagella basal body rod proteins family.</text>
</comment>
<dbReference type="KEGG" id="kba:A0U89_13165"/>
<evidence type="ECO:0000256" key="2">
    <source>
        <dbReference type="ARBA" id="ARBA00009677"/>
    </source>
</evidence>
<comment type="function">
    <text evidence="4">A flexible structure which links the flagellar filament to the drive apparatus in the basal body.</text>
</comment>
<dbReference type="InterPro" id="IPR001444">
    <property type="entry name" value="Flag_bb_rod_N"/>
</dbReference>
<dbReference type="EMBL" id="CP014674">
    <property type="protein sequence ID" value="AOX17915.1"/>
    <property type="molecule type" value="Genomic_DNA"/>
</dbReference>
<keyword evidence="3 4" id="KW-0975">Bacterial flagellum</keyword>
<evidence type="ECO:0000313" key="8">
    <source>
        <dbReference type="EMBL" id="AOX17915.1"/>
    </source>
</evidence>
<evidence type="ECO:0000313" key="9">
    <source>
        <dbReference type="Proteomes" id="UP000179145"/>
    </source>
</evidence>
<keyword evidence="8" id="KW-0966">Cell projection</keyword>
<keyword evidence="8" id="KW-0282">Flagellum</keyword>
<sequence>MSIFGSVTTAVSGLNAQSKAFSNLSNNIANSQTTGYKASDTAFQDFVTNDQNYTNDASGNDSVAAHTVQRNDVQGTVTQSTNDLALAISGNGFFNVQEVASNANSVTPSFNTQQYYTRNGDFSRNAQGYLVNTSGAFLDGYQVGADGAMSTKLAPIQIKDVAFQPTQSSMLSVSGAIGSTTQAGASSVTQGTAYDASGKAQTVRLNWQQDSQDSLQWTVSADGSDKSTTVSFSNDGALASVGGISTIGATGKFTYDGKPQNMTVDLGTIGGNGGVSLTTGSTPVTGSATMNSDSVTSGNFQGLAMRSDGSVMASFDNGQSQLVAKIPIATFANVNGLSPQDGQNYIATSASGSATQNSVGTGGAGALDTGSVESSTTDLTSDLSQLIVAQQAYGANTKVVTTANQLMQTTIAMIQ</sequence>
<dbReference type="InterPro" id="IPR053967">
    <property type="entry name" value="LlgE_F_G-like_D1"/>
</dbReference>
<feature type="domain" description="Flagellar hook protein FlgE/F/G-like D1" evidence="7">
    <location>
        <begin position="87"/>
        <end position="160"/>
    </location>
</feature>
<dbReference type="eggNOG" id="COG1749">
    <property type="taxonomic scope" value="Bacteria"/>
</dbReference>
<dbReference type="NCBIfam" id="TIGR03506">
    <property type="entry name" value="FlgEFG_subfam"/>
    <property type="match status" value="1"/>
</dbReference>
<dbReference type="GO" id="GO:0071978">
    <property type="term" value="P:bacterial-type flagellum-dependent swarming motility"/>
    <property type="evidence" value="ECO:0007669"/>
    <property type="project" value="TreeGrafter"/>
</dbReference>
<dbReference type="InterPro" id="IPR037925">
    <property type="entry name" value="FlgE/F/G-like"/>
</dbReference>
<evidence type="ECO:0000259" key="7">
    <source>
        <dbReference type="Pfam" id="PF22692"/>
    </source>
</evidence>
<reference evidence="8 9" key="1">
    <citation type="journal article" date="2016" name="Microb. Cell Fact.">
        <title>Dissection of exopolysaccharide biosynthesis in Kozakia baliensis.</title>
        <authorList>
            <person name="Brandt J.U."/>
            <person name="Jakob F."/>
            <person name="Behr J."/>
            <person name="Geissler A.J."/>
            <person name="Vogel R.F."/>
        </authorList>
    </citation>
    <scope>NUCLEOTIDE SEQUENCE [LARGE SCALE GENOMIC DNA]</scope>
    <source>
        <strain evidence="8 9">DSM 14400</strain>
    </source>
</reference>
<gene>
    <name evidence="8" type="ORF">A0U89_13165</name>
</gene>
<evidence type="ECO:0000256" key="4">
    <source>
        <dbReference type="RuleBase" id="RU362116"/>
    </source>
</evidence>
<dbReference type="SUPFAM" id="SSF117143">
    <property type="entry name" value="Flagellar hook protein flgE"/>
    <property type="match status" value="1"/>
</dbReference>
<dbReference type="OrthoDB" id="8372879at2"/>
<dbReference type="Pfam" id="PF00460">
    <property type="entry name" value="Flg_bb_rod"/>
    <property type="match status" value="1"/>
</dbReference>
<protein>
    <recommendedName>
        <fullName evidence="4">Flagellar hook protein FlgE</fullName>
    </recommendedName>
</protein>
<feature type="domain" description="Flagellar basal-body/hook protein C-terminal" evidence="6">
    <location>
        <begin position="370"/>
        <end position="412"/>
    </location>
</feature>
<evidence type="ECO:0000256" key="3">
    <source>
        <dbReference type="ARBA" id="ARBA00023143"/>
    </source>
</evidence>
<dbReference type="Proteomes" id="UP000179145">
    <property type="component" value="Chromosome"/>
</dbReference>
<dbReference type="STRING" id="153496.A0U89_13165"/>
<accession>A0A1D8UW51</accession>
<dbReference type="GO" id="GO:0009424">
    <property type="term" value="C:bacterial-type flagellum hook"/>
    <property type="evidence" value="ECO:0007669"/>
    <property type="project" value="TreeGrafter"/>
</dbReference>